<accession>A0A6G0HES3</accession>
<dbReference type="AlphaFoldDB" id="A0A6G0HES3"/>
<evidence type="ECO:0000256" key="1">
    <source>
        <dbReference type="SAM" id="Phobius"/>
    </source>
</evidence>
<dbReference type="GO" id="GO:0005886">
    <property type="term" value="C:plasma membrane"/>
    <property type="evidence" value="ECO:0007669"/>
    <property type="project" value="TreeGrafter"/>
</dbReference>
<keyword evidence="1" id="KW-1133">Transmembrane helix</keyword>
<dbReference type="PANTHER" id="PTHR14239">
    <property type="entry name" value="DUDULIN-RELATED"/>
    <property type="match status" value="1"/>
</dbReference>
<gene>
    <name evidence="2" type="ORF">D5F01_LYC24500</name>
</gene>
<dbReference type="EMBL" id="REGW02000506">
    <property type="protein sequence ID" value="KAE8277536.1"/>
    <property type="molecule type" value="Genomic_DNA"/>
</dbReference>
<feature type="transmembrane region" description="Helical" evidence="1">
    <location>
        <begin position="100"/>
        <end position="122"/>
    </location>
</feature>
<dbReference type="GO" id="GO:0008823">
    <property type="term" value="F:cupric reductase (NADH) activity"/>
    <property type="evidence" value="ECO:0007669"/>
    <property type="project" value="TreeGrafter"/>
</dbReference>
<dbReference type="GO" id="GO:0052851">
    <property type="term" value="F:ferric-chelate reductase (NADPH) activity"/>
    <property type="evidence" value="ECO:0007669"/>
    <property type="project" value="TreeGrafter"/>
</dbReference>
<organism evidence="2 3">
    <name type="scientific">Larimichthys crocea</name>
    <name type="common">Large yellow croaker</name>
    <name type="synonym">Pseudosciaena crocea</name>
    <dbReference type="NCBI Taxonomy" id="215358"/>
    <lineage>
        <taxon>Eukaryota</taxon>
        <taxon>Metazoa</taxon>
        <taxon>Chordata</taxon>
        <taxon>Craniata</taxon>
        <taxon>Vertebrata</taxon>
        <taxon>Euteleostomi</taxon>
        <taxon>Actinopterygii</taxon>
        <taxon>Neopterygii</taxon>
        <taxon>Teleostei</taxon>
        <taxon>Neoteleostei</taxon>
        <taxon>Acanthomorphata</taxon>
        <taxon>Eupercaria</taxon>
        <taxon>Sciaenidae</taxon>
        <taxon>Larimichthys</taxon>
    </lineage>
</organism>
<dbReference type="InterPro" id="IPR051267">
    <property type="entry name" value="STEAP_metalloreductase"/>
</dbReference>
<keyword evidence="3" id="KW-1185">Reference proteome</keyword>
<comment type="caution">
    <text evidence="2">The sequence shown here is derived from an EMBL/GenBank/DDBJ whole genome shotgun (WGS) entry which is preliminary data.</text>
</comment>
<proteinExistence type="predicted"/>
<evidence type="ECO:0000313" key="2">
    <source>
        <dbReference type="EMBL" id="KAE8277536.1"/>
    </source>
</evidence>
<dbReference type="Proteomes" id="UP000424527">
    <property type="component" value="Unassembled WGS sequence"/>
</dbReference>
<reference evidence="2 3" key="1">
    <citation type="submission" date="2019-07" db="EMBL/GenBank/DDBJ databases">
        <title>Chromosome genome assembly for large yellow croaker.</title>
        <authorList>
            <person name="Xiao S."/>
        </authorList>
    </citation>
    <scope>NUCLEOTIDE SEQUENCE [LARGE SCALE GENOMIC DNA]</scope>
    <source>
        <strain evidence="2">JMULYC20181020</strain>
        <tissue evidence="2">Muscle</tissue>
    </source>
</reference>
<feature type="transmembrane region" description="Helical" evidence="1">
    <location>
        <begin position="197"/>
        <end position="217"/>
    </location>
</feature>
<sequence>MNRLDGSNAETLAELFPQSGVVKAFKWCLRGRCRAELMMEAGREVEEAPLHLFPTGAAPSSSPSSSSSLFYGYLHPRVLPFIDKGENNFTQLPLVAVNRAMPAVALVTLALVYLPGLAAAVLSSDVGPSISGFRSGWTSGCAGGSSSAAELLCAGLHAVYSLCLTLRRAAAHAAERSLPPAGVENSWVEQQVWRSDLYLSCGILGFGVLALLAVTSLPSVGNALNWREFTFVQSGLGYAALTLSVMHTLFFGGTRLPLRPTRTSSRPCTCWPSSCRASSWSGGSSSLCRA</sequence>
<keyword evidence="1" id="KW-0472">Membrane</keyword>
<keyword evidence="1" id="KW-0812">Transmembrane</keyword>
<feature type="transmembrane region" description="Helical" evidence="1">
    <location>
        <begin position="237"/>
        <end position="256"/>
    </location>
</feature>
<evidence type="ECO:0000313" key="3">
    <source>
        <dbReference type="Proteomes" id="UP000424527"/>
    </source>
</evidence>
<dbReference type="GO" id="GO:0015677">
    <property type="term" value="P:copper ion import"/>
    <property type="evidence" value="ECO:0007669"/>
    <property type="project" value="TreeGrafter"/>
</dbReference>
<protein>
    <submittedName>
        <fullName evidence="2">Metalloreductase STEAP3</fullName>
    </submittedName>
</protein>
<name>A0A6G0HES3_LARCR</name>
<dbReference type="GO" id="GO:0005768">
    <property type="term" value="C:endosome"/>
    <property type="evidence" value="ECO:0007669"/>
    <property type="project" value="TreeGrafter"/>
</dbReference>
<dbReference type="PANTHER" id="PTHR14239:SF8">
    <property type="entry name" value="METALLOREDUCTASE STEAP3"/>
    <property type="match status" value="1"/>
</dbReference>